<dbReference type="SUPFAM" id="SSF52047">
    <property type="entry name" value="RNI-like"/>
    <property type="match status" value="1"/>
</dbReference>
<dbReference type="InterPro" id="IPR050232">
    <property type="entry name" value="FBL13/AtMIF1-like"/>
</dbReference>
<dbReference type="InterPro" id="IPR001810">
    <property type="entry name" value="F-box_dom"/>
</dbReference>
<dbReference type="CDD" id="cd22160">
    <property type="entry name" value="F-box_AtFBL13-like"/>
    <property type="match status" value="1"/>
</dbReference>
<dbReference type="Gene3D" id="3.80.10.10">
    <property type="entry name" value="Ribonuclease Inhibitor"/>
    <property type="match status" value="1"/>
</dbReference>
<dbReference type="Pfam" id="PF00646">
    <property type="entry name" value="F-box"/>
    <property type="match status" value="1"/>
</dbReference>
<keyword evidence="2" id="KW-1185">Reference proteome</keyword>
<sequence>MRKSAGRIRKLHRRRQKEDRISDLPDEVLHRILSSLSTKSVARISLVSKRWRSLWYSSPYLDFSDVNPQVITQILDLRRNVFCIKLFRMTGSLGFRRFLDCIDRVKKQGVKKLELDICLTDRSILPFPSFTCDSLRNLRLRAKYRWNSYNYSDMILEFPTSYDAVAESLGSLHSLSLTGLHFLNGSFVADLFSATSFPVLRKLSLDNCTGILISLNVSCPELEELELHHVMINGLNVFGTRLKVLSVKHSLQNTDNNSWTRISASSLQTFYWKGNEITENCAIMSFPNLRRSYISYFPFSARKKNSAINLVSAISRSHHLEISFDSLEIFSTIGSAGDLRFSFINLRILELQYVLISRDSIAVIACLLINSPMLKTLIIEARKQRSNPMYNDEGWDSHIHCFGLLDHLEVVKITAWGCQRYEKGVLAITRFLLEHGRVLRDMTINLEASSNWRSIFKSFTRKISKAHGLPVPPDEN</sequence>
<protein>
    <submittedName>
        <fullName evidence="3">F-box/FBD/LRR-repeat protein At4g03220</fullName>
    </submittedName>
</protein>
<dbReference type="PROSITE" id="PS50181">
    <property type="entry name" value="FBOX"/>
    <property type="match status" value="1"/>
</dbReference>
<dbReference type="GeneID" id="111281611"/>
<dbReference type="InterPro" id="IPR053781">
    <property type="entry name" value="F-box_AtFBL13-like"/>
</dbReference>
<dbReference type="KEGG" id="dzi:111281611"/>
<gene>
    <name evidence="3" type="primary">LOC111281611</name>
</gene>
<name>A0A6P5XBQ3_DURZI</name>
<dbReference type="InterPro" id="IPR032675">
    <property type="entry name" value="LRR_dom_sf"/>
</dbReference>
<dbReference type="PANTHER" id="PTHR31900">
    <property type="entry name" value="F-BOX/RNI SUPERFAMILY PROTEIN-RELATED"/>
    <property type="match status" value="1"/>
</dbReference>
<dbReference type="SMART" id="SM00256">
    <property type="entry name" value="FBOX"/>
    <property type="match status" value="1"/>
</dbReference>
<reference evidence="3" key="1">
    <citation type="submission" date="2025-08" db="UniProtKB">
        <authorList>
            <consortium name="RefSeq"/>
        </authorList>
    </citation>
    <scope>IDENTIFICATION</scope>
    <source>
        <tissue evidence="3">Fruit stalk</tissue>
    </source>
</reference>
<proteinExistence type="predicted"/>
<organism evidence="2 3">
    <name type="scientific">Durio zibethinus</name>
    <name type="common">Durian</name>
    <dbReference type="NCBI Taxonomy" id="66656"/>
    <lineage>
        <taxon>Eukaryota</taxon>
        <taxon>Viridiplantae</taxon>
        <taxon>Streptophyta</taxon>
        <taxon>Embryophyta</taxon>
        <taxon>Tracheophyta</taxon>
        <taxon>Spermatophyta</taxon>
        <taxon>Magnoliopsida</taxon>
        <taxon>eudicotyledons</taxon>
        <taxon>Gunneridae</taxon>
        <taxon>Pentapetalae</taxon>
        <taxon>rosids</taxon>
        <taxon>malvids</taxon>
        <taxon>Malvales</taxon>
        <taxon>Malvaceae</taxon>
        <taxon>Helicteroideae</taxon>
        <taxon>Durio</taxon>
    </lineage>
</organism>
<dbReference type="Gene3D" id="1.20.1280.50">
    <property type="match status" value="1"/>
</dbReference>
<feature type="domain" description="F-box" evidence="1">
    <location>
        <begin position="18"/>
        <end position="66"/>
    </location>
</feature>
<dbReference type="Proteomes" id="UP000515121">
    <property type="component" value="Unplaced"/>
</dbReference>
<dbReference type="InterPro" id="IPR036047">
    <property type="entry name" value="F-box-like_dom_sf"/>
</dbReference>
<evidence type="ECO:0000313" key="3">
    <source>
        <dbReference type="RefSeq" id="XP_022725042.1"/>
    </source>
</evidence>
<dbReference type="AlphaFoldDB" id="A0A6P5XBQ3"/>
<evidence type="ECO:0000259" key="1">
    <source>
        <dbReference type="PROSITE" id="PS50181"/>
    </source>
</evidence>
<dbReference type="SUPFAM" id="SSF81383">
    <property type="entry name" value="F-box domain"/>
    <property type="match status" value="1"/>
</dbReference>
<evidence type="ECO:0000313" key="2">
    <source>
        <dbReference type="Proteomes" id="UP000515121"/>
    </source>
</evidence>
<accession>A0A6P5XBQ3</accession>
<dbReference type="OrthoDB" id="1146282at2759"/>
<dbReference type="PANTHER" id="PTHR31900:SF30">
    <property type="entry name" value="SUPERFAMILY PROTEIN, PUTATIVE-RELATED"/>
    <property type="match status" value="1"/>
</dbReference>
<dbReference type="RefSeq" id="XP_022725042.1">
    <property type="nucleotide sequence ID" value="XM_022869307.1"/>
</dbReference>